<gene>
    <name evidence="4" type="ORF">UT41_C0001G0444</name>
</gene>
<dbReference type="GO" id="GO:0004222">
    <property type="term" value="F:metalloendopeptidase activity"/>
    <property type="evidence" value="ECO:0007669"/>
    <property type="project" value="TreeGrafter"/>
</dbReference>
<dbReference type="EMBL" id="LBWR01000001">
    <property type="protein sequence ID" value="KKR12900.1"/>
    <property type="molecule type" value="Genomic_DNA"/>
</dbReference>
<evidence type="ECO:0000256" key="2">
    <source>
        <dbReference type="SAM" id="SignalP"/>
    </source>
</evidence>
<dbReference type="PANTHER" id="PTHR21666:SF270">
    <property type="entry name" value="MUREIN HYDROLASE ACTIVATOR ENVC"/>
    <property type="match status" value="1"/>
</dbReference>
<organism evidence="4 5">
    <name type="scientific">Candidatus Wolfebacteria bacterium GW2011_GWC2_39_22</name>
    <dbReference type="NCBI Taxonomy" id="1619013"/>
    <lineage>
        <taxon>Bacteria</taxon>
        <taxon>Candidatus Wolfeibacteriota</taxon>
    </lineage>
</organism>
<sequence length="419" mass="46675">MNIVTKKGIVTLAITAMAAGSFGVAFAQTPTELKEAIEKKRQEEQALGTQIKAVQEKLEVTAGEKQTLQRELNQISGTVKQLDLGIKQSVIVAEKLGYEIKDTQYTIEESEERILERKKEISEMLRQVQRKDTSSGPLMSILSGKKLTDTLTEIQALLDFQDKFSQDIRELQDYTIELGGHLKTAEEKKRLKEIEGENYKNKKVILSETERYQQQLLAQTKNKEQLYQNSLAELKKQQDKIDLEIARLEEEARKSINFGALPKVDTSPLMMPAQGKLTQGYGSTPFALRNYASKRHNGIDIAAPVGTPIYAAADGRVVGVADQDLYCRKGAYGKFVAITHYNGLTTLYAHLSLWKVREGQEVKKGDVIGYMGNTGFSTGSHLHFTVYATPTFKIAPAAKTCGPKMPFGGDLNPFDYLAK</sequence>
<dbReference type="SUPFAM" id="SSF51261">
    <property type="entry name" value="Duplicated hybrid motif"/>
    <property type="match status" value="1"/>
</dbReference>
<evidence type="ECO:0000256" key="1">
    <source>
        <dbReference type="SAM" id="Coils"/>
    </source>
</evidence>
<evidence type="ECO:0000259" key="3">
    <source>
        <dbReference type="Pfam" id="PF01551"/>
    </source>
</evidence>
<keyword evidence="1" id="KW-0175">Coiled coil</keyword>
<feature type="coiled-coil region" evidence="1">
    <location>
        <begin position="182"/>
        <end position="254"/>
    </location>
</feature>
<dbReference type="Gene3D" id="6.10.250.3150">
    <property type="match status" value="1"/>
</dbReference>
<comment type="caution">
    <text evidence="4">The sequence shown here is derived from an EMBL/GenBank/DDBJ whole genome shotgun (WGS) entry which is preliminary data.</text>
</comment>
<evidence type="ECO:0000313" key="4">
    <source>
        <dbReference type="EMBL" id="KKR12900.1"/>
    </source>
</evidence>
<dbReference type="InterPro" id="IPR050570">
    <property type="entry name" value="Cell_wall_metabolism_enzyme"/>
</dbReference>
<dbReference type="Pfam" id="PF01551">
    <property type="entry name" value="Peptidase_M23"/>
    <property type="match status" value="1"/>
</dbReference>
<proteinExistence type="predicted"/>
<dbReference type="InterPro" id="IPR011055">
    <property type="entry name" value="Dup_hybrid_motif"/>
</dbReference>
<evidence type="ECO:0000313" key="5">
    <source>
        <dbReference type="Proteomes" id="UP000034665"/>
    </source>
</evidence>
<accession>A0A0G0QR84</accession>
<name>A0A0G0QR84_9BACT</name>
<reference evidence="4 5" key="1">
    <citation type="journal article" date="2015" name="Nature">
        <title>rRNA introns, odd ribosomes, and small enigmatic genomes across a large radiation of phyla.</title>
        <authorList>
            <person name="Brown C.T."/>
            <person name="Hug L.A."/>
            <person name="Thomas B.C."/>
            <person name="Sharon I."/>
            <person name="Castelle C.J."/>
            <person name="Singh A."/>
            <person name="Wilkins M.J."/>
            <person name="Williams K.H."/>
            <person name="Banfield J.F."/>
        </authorList>
    </citation>
    <scope>NUCLEOTIDE SEQUENCE [LARGE SCALE GENOMIC DNA]</scope>
</reference>
<keyword evidence="2" id="KW-0732">Signal</keyword>
<dbReference type="AlphaFoldDB" id="A0A0G0QR84"/>
<feature type="domain" description="M23ase beta-sheet core" evidence="3">
    <location>
        <begin position="295"/>
        <end position="388"/>
    </location>
</feature>
<dbReference type="PANTHER" id="PTHR21666">
    <property type="entry name" value="PEPTIDASE-RELATED"/>
    <property type="match status" value="1"/>
</dbReference>
<dbReference type="STRING" id="1619013.UT41_C0001G0444"/>
<protein>
    <submittedName>
        <fullName evidence="4">Peptidoglycan DL-endopeptidase CwlO</fullName>
    </submittedName>
</protein>
<dbReference type="InterPro" id="IPR016047">
    <property type="entry name" value="M23ase_b-sheet_dom"/>
</dbReference>
<dbReference type="CDD" id="cd12797">
    <property type="entry name" value="M23_peptidase"/>
    <property type="match status" value="1"/>
</dbReference>
<feature type="chain" id="PRO_5002534161" evidence="2">
    <location>
        <begin position="28"/>
        <end position="419"/>
    </location>
</feature>
<feature type="signal peptide" evidence="2">
    <location>
        <begin position="1"/>
        <end position="27"/>
    </location>
</feature>
<feature type="coiled-coil region" evidence="1">
    <location>
        <begin position="37"/>
        <end position="71"/>
    </location>
</feature>
<dbReference type="Gene3D" id="2.70.70.10">
    <property type="entry name" value="Glucose Permease (Domain IIA)"/>
    <property type="match status" value="1"/>
</dbReference>
<dbReference type="Proteomes" id="UP000034665">
    <property type="component" value="Unassembled WGS sequence"/>
</dbReference>